<dbReference type="GO" id="GO:0003677">
    <property type="term" value="F:DNA binding"/>
    <property type="evidence" value="ECO:0007669"/>
    <property type="project" value="InterPro"/>
</dbReference>
<dbReference type="InterPro" id="IPR027417">
    <property type="entry name" value="P-loop_NTPase"/>
</dbReference>
<gene>
    <name evidence="4" type="ORF">HHJ67_05175</name>
</gene>
<dbReference type="Gene3D" id="3.40.50.300">
    <property type="entry name" value="P-loop containing nucleotide triphosphate hydrolases"/>
    <property type="match status" value="2"/>
</dbReference>
<feature type="region of interest" description="Disordered" evidence="1">
    <location>
        <begin position="52"/>
        <end position="83"/>
    </location>
</feature>
<dbReference type="RefSeq" id="WP_169761424.1">
    <property type="nucleotide sequence ID" value="NZ_JABCUI010000002.1"/>
</dbReference>
<protein>
    <recommendedName>
        <fullName evidence="3">FtsK domain-containing protein</fullName>
    </recommendedName>
</protein>
<comment type="caution">
    <text evidence="4">The sequence shown here is derived from an EMBL/GenBank/DDBJ whole genome shotgun (WGS) entry which is preliminary data.</text>
</comment>
<dbReference type="Proteomes" id="UP000553981">
    <property type="component" value="Unassembled WGS sequence"/>
</dbReference>
<feature type="domain" description="FtsK" evidence="3">
    <location>
        <begin position="605"/>
        <end position="749"/>
    </location>
</feature>
<evidence type="ECO:0000313" key="4">
    <source>
        <dbReference type="EMBL" id="NMW87143.1"/>
    </source>
</evidence>
<dbReference type="Pfam" id="PF01580">
    <property type="entry name" value="FtsK_SpoIIIE"/>
    <property type="match status" value="1"/>
</dbReference>
<evidence type="ECO:0000256" key="1">
    <source>
        <dbReference type="SAM" id="MobiDB-lite"/>
    </source>
</evidence>
<evidence type="ECO:0000259" key="3">
    <source>
        <dbReference type="Pfam" id="PF01580"/>
    </source>
</evidence>
<dbReference type="InterPro" id="IPR002543">
    <property type="entry name" value="FtsK_dom"/>
</dbReference>
<feature type="transmembrane region" description="Helical" evidence="2">
    <location>
        <begin position="157"/>
        <end position="190"/>
    </location>
</feature>
<keyword evidence="2" id="KW-0812">Transmembrane</keyword>
<evidence type="ECO:0000313" key="5">
    <source>
        <dbReference type="Proteomes" id="UP000553981"/>
    </source>
</evidence>
<dbReference type="EMBL" id="JABCUI010000002">
    <property type="protein sequence ID" value="NMW87143.1"/>
    <property type="molecule type" value="Genomic_DNA"/>
</dbReference>
<reference evidence="4 5" key="1">
    <citation type="submission" date="2020-04" db="EMBL/GenBank/DDBJ databases">
        <title>Antimicrobial susceptibility and clonality of vaginal-derived multi-drug resistant Mobiluncus isolates in China.</title>
        <authorList>
            <person name="Zhang X."/>
        </authorList>
    </citation>
    <scope>NUCLEOTIDE SEQUENCE [LARGE SCALE GENOMIC DNA]</scope>
    <source>
        <strain evidence="4 5">19</strain>
    </source>
</reference>
<dbReference type="GO" id="GO:0005524">
    <property type="term" value="F:ATP binding"/>
    <property type="evidence" value="ECO:0007669"/>
    <property type="project" value="InterPro"/>
</dbReference>
<sequence>MRRPVRILVDGSPAEVLLQADARARVADVVTTLGGGQTSRLSVTPLAPLLDPGGTGSLPVVAETSGSQVPRGESGGTPPAQVGKPYVLPRDLPLAKAPIPPGAGLALVGESDELPPAPAGMKSLLAYSPPPAADPEPLGINIEMPARPRLWLANPATLALPVVPVVLFGVLAVIFPSAVAFALLGLAVVAGGSEVGWALTQNRAAWVRYERDMVALTPQIQAALHRRDVAIRDSVPDLSDPHHALLPGLWGHASVQMRIPVGFTQVYPEITLSSHGTATPFRGWGPLAGSSTGSEAAAVVHRSAGAAVPDSVSNAEMGQAASGQIAAINRRINAIGAATIGEGHTGLEVAFVPADSGPLAMTGPENLRGPALNQFLIRAALRYSPADLKIVVAGTKPAQWTWVNYLPHGAAVREDLAVEPVCDLSEASAERLAQAWSGQKGQRGSRQRLLLVIDGEVPAGSRWEDFAWESGIWLVNAVDNLGSAVSAVRQVLDLATGSWQDGVSRIPGTTPPAGRHTAANGIPLQSARPTQLSVEPLLLTTPGARKVTELLANLKLPGKTAEPLPISAQLTDVYPLTAEESTAVFGESGDGGRCTAAIGYGAAGPVLLDLADGKNAVVAGENQAARTNAIAAYLAGLALTQRPEDVSWVIFDSRATNWGELGQQTPHCLGIEPGRGNAVFARLLRYLEAETERRENWLRESGAGSLVRARAAKISGTPADLIVVIAVGESFTARQLSQLAERLHMYRSLGLHLVVSIGNTEKLPREALKYLPTRVVLHLEGAALEVVCGSLEIDSRSAFSHPGRGILLVGGVATSFQTLNSLMVTDFSDPELAPVNFGPLGGTEFPPALSAGSQRQVPALVRGNFPRTDTSGDSAALTPLSVLAGSFYRGKSTVRRWTSGLEKVYDLASLGQSSDAEFRLGVRDDLGRQEVVPFGFSPDHEGNLFVAGPRGSGRTGVLRAIAADSLNTGGNPVALYVCSADSTLDVLSNWANVGVVAHANEPETIADTMEYLVSRWRWRTAVAQRNATRDFPELRAVLRGARPAKQPGTPLGTDAVDGDEMDRGERIIVAIDGLETVLESLPGASSASFLELITGGRVVGIHFVISADSVENLPTAWRGAFGMRIELNGSIPGSGVVADDPRAIQVAVLGNDPSEPAQTRILERLGALAKTPAHRIARLAVPVFATALATPPAGEMALGLSAPGGRQINTNTSGVYLIARGSGEVDRAVSLAVLRWLARSLRTSSPDTGMVLLSAQSREESSPALKTLAGLSMWDAVACGFSDFRDFYHHLLSVAEQKSPPRFPGLAIFIADLPGFAQNTDAATAMADIIRAARRQGHLVFASGAATSRDGLSWMTDSELNAAVKAPAAGLSLGLSASDTAAIFGVSVPQDGIAFPPARGYWIHGGRATKIQLPQENG</sequence>
<organism evidence="4 5">
    <name type="scientific">Mobiluncus curtisii</name>
    <dbReference type="NCBI Taxonomy" id="2051"/>
    <lineage>
        <taxon>Bacteria</taxon>
        <taxon>Bacillati</taxon>
        <taxon>Actinomycetota</taxon>
        <taxon>Actinomycetes</taxon>
        <taxon>Actinomycetales</taxon>
        <taxon>Actinomycetaceae</taxon>
        <taxon>Mobiluncus</taxon>
    </lineage>
</organism>
<proteinExistence type="predicted"/>
<accession>A0A7Y0UH48</accession>
<dbReference type="SUPFAM" id="SSF52540">
    <property type="entry name" value="P-loop containing nucleoside triphosphate hydrolases"/>
    <property type="match status" value="1"/>
</dbReference>
<evidence type="ECO:0000256" key="2">
    <source>
        <dbReference type="SAM" id="Phobius"/>
    </source>
</evidence>
<keyword evidence="2" id="KW-1133">Transmembrane helix</keyword>
<keyword evidence="2" id="KW-0472">Membrane</keyword>
<name>A0A7Y0UH48_9ACTO</name>